<reference evidence="3 4" key="1">
    <citation type="submission" date="2019-06" db="EMBL/GenBank/DDBJ databases">
        <title>Persicimonas caeni gen. nov., sp. nov., a predatory bacterium isolated from solar saltern.</title>
        <authorList>
            <person name="Wang S."/>
        </authorList>
    </citation>
    <scope>NUCLEOTIDE SEQUENCE [LARGE SCALE GENOMIC DNA]</scope>
    <source>
        <strain evidence="3 4">YN101</strain>
    </source>
</reference>
<gene>
    <name evidence="3" type="ORF">FIV42_09105</name>
</gene>
<accession>A0A5B8Y2C8</accession>
<organism evidence="3 4">
    <name type="scientific">Persicimonas caeni</name>
    <dbReference type="NCBI Taxonomy" id="2292766"/>
    <lineage>
        <taxon>Bacteria</taxon>
        <taxon>Deltaproteobacteria</taxon>
        <taxon>Bradymonadales</taxon>
        <taxon>Bradymonadaceae</taxon>
        <taxon>Persicimonas</taxon>
    </lineage>
</organism>
<dbReference type="InterPro" id="IPR011152">
    <property type="entry name" value="Pesterase_MJ0912"/>
</dbReference>
<dbReference type="RefSeq" id="WP_141197376.1">
    <property type="nucleotide sequence ID" value="NZ_CP041186.1"/>
</dbReference>
<keyword evidence="4" id="KW-1185">Reference proteome</keyword>
<name>A0A4Y6PRB5_PERCE</name>
<feature type="domain" description="Calcineurin-like phosphoesterase" evidence="2">
    <location>
        <begin position="7"/>
        <end position="206"/>
    </location>
</feature>
<dbReference type="Proteomes" id="UP000315995">
    <property type="component" value="Chromosome"/>
</dbReference>
<dbReference type="OrthoDB" id="9813918at2"/>
<evidence type="ECO:0000313" key="3">
    <source>
        <dbReference type="EMBL" id="QDG50884.1"/>
    </source>
</evidence>
<dbReference type="Gene3D" id="3.60.21.10">
    <property type="match status" value="1"/>
</dbReference>
<dbReference type="Pfam" id="PF12850">
    <property type="entry name" value="Metallophos_2"/>
    <property type="match status" value="1"/>
</dbReference>
<dbReference type="SUPFAM" id="SSF56300">
    <property type="entry name" value="Metallo-dependent phosphatases"/>
    <property type="match status" value="1"/>
</dbReference>
<comment type="similarity">
    <text evidence="1">Belongs to the metallophosphoesterase superfamily. YfcE family.</text>
</comment>
<dbReference type="EMBL" id="CP041186">
    <property type="protein sequence ID" value="QDG50884.1"/>
    <property type="molecule type" value="Genomic_DNA"/>
</dbReference>
<dbReference type="InterPro" id="IPR029052">
    <property type="entry name" value="Metallo-depent_PP-like"/>
</dbReference>
<evidence type="ECO:0000313" key="4">
    <source>
        <dbReference type="Proteomes" id="UP000315995"/>
    </source>
</evidence>
<dbReference type="InterPro" id="IPR024654">
    <property type="entry name" value="Calcineurin-like_PHP_lpxH"/>
</dbReference>
<sequence>MQHLTKIAVFGGVYNNYLSLEATLDDARQRGAQEIYCLGDMGGFGPHPDRVFPILRGADDLLVMQGNYDHSIGNRLDDCACGYSDPRDNHFAEISYEYTFENTADDNKDWLRDLPTEFRRDWAGRRVLMAHGSPRRTNEFLWESSSPDAFLEHLLVEAEADLLFVTHTGIPWQRTLPSGKQVVNVGAIGRPANNGKTTVDYAIVDVFDDRVDVELHEVAYDHERLAREMQDEGLPDEFVETVLTGWWTTCVEILPAKERARGRY</sequence>
<protein>
    <submittedName>
        <fullName evidence="3">Metallophosphoesterase family protein</fullName>
    </submittedName>
</protein>
<accession>A0A4Y6PRB5</accession>
<evidence type="ECO:0000256" key="1">
    <source>
        <dbReference type="ARBA" id="ARBA00008950"/>
    </source>
</evidence>
<dbReference type="AlphaFoldDB" id="A0A4Y6PRB5"/>
<dbReference type="PIRSF" id="PIRSF000883">
    <property type="entry name" value="Pesterase_MJ0912"/>
    <property type="match status" value="1"/>
</dbReference>
<evidence type="ECO:0000259" key="2">
    <source>
        <dbReference type="Pfam" id="PF12850"/>
    </source>
</evidence>
<proteinExistence type="inferred from homology"/>